<protein>
    <recommendedName>
        <fullName evidence="3">Acriflavin resistance protein</fullName>
    </recommendedName>
</protein>
<dbReference type="Gene3D" id="3.30.2090.10">
    <property type="entry name" value="Multidrug efflux transporter AcrB TolC docking domain, DN and DC subdomains"/>
    <property type="match status" value="1"/>
</dbReference>
<gene>
    <name evidence="2" type="ORF">S01H1_71331</name>
</gene>
<keyword evidence="1" id="KW-0812">Transmembrane</keyword>
<dbReference type="InterPro" id="IPR027463">
    <property type="entry name" value="AcrB_DN_DC_subdom"/>
</dbReference>
<dbReference type="EMBL" id="BARS01047495">
    <property type="protein sequence ID" value="GAG40345.1"/>
    <property type="molecule type" value="Genomic_DNA"/>
</dbReference>
<proteinExistence type="predicted"/>
<dbReference type="GO" id="GO:0042910">
    <property type="term" value="F:xenobiotic transmembrane transporter activity"/>
    <property type="evidence" value="ECO:0007669"/>
    <property type="project" value="TreeGrafter"/>
</dbReference>
<evidence type="ECO:0000256" key="1">
    <source>
        <dbReference type="SAM" id="Phobius"/>
    </source>
</evidence>
<keyword evidence="1" id="KW-1133">Transmembrane helix</keyword>
<evidence type="ECO:0000313" key="2">
    <source>
        <dbReference type="EMBL" id="GAG40345.1"/>
    </source>
</evidence>
<dbReference type="AlphaFoldDB" id="X0XB90"/>
<accession>X0XB90</accession>
<dbReference type="GO" id="GO:0005886">
    <property type="term" value="C:plasma membrane"/>
    <property type="evidence" value="ECO:0007669"/>
    <property type="project" value="TreeGrafter"/>
</dbReference>
<dbReference type="SUPFAM" id="SSF82693">
    <property type="entry name" value="Multidrug efflux transporter AcrB pore domain, PN1, PN2, PC1 and PC2 subdomains"/>
    <property type="match status" value="1"/>
</dbReference>
<comment type="caution">
    <text evidence="2">The sequence shown here is derived from an EMBL/GenBank/DDBJ whole genome shotgun (WGS) entry which is preliminary data.</text>
</comment>
<organism evidence="2">
    <name type="scientific">marine sediment metagenome</name>
    <dbReference type="NCBI Taxonomy" id="412755"/>
    <lineage>
        <taxon>unclassified sequences</taxon>
        <taxon>metagenomes</taxon>
        <taxon>ecological metagenomes</taxon>
    </lineage>
</organism>
<dbReference type="PRINTS" id="PR00702">
    <property type="entry name" value="ACRIFLAVINRP"/>
</dbReference>
<dbReference type="Gene3D" id="3.30.70.1430">
    <property type="entry name" value="Multidrug efflux transporter AcrB pore domain"/>
    <property type="match status" value="1"/>
</dbReference>
<dbReference type="PANTHER" id="PTHR32063:SF0">
    <property type="entry name" value="SWARMING MOTILITY PROTEIN SWRC"/>
    <property type="match status" value="1"/>
</dbReference>
<keyword evidence="1" id="KW-0472">Membrane</keyword>
<evidence type="ECO:0008006" key="3">
    <source>
        <dbReference type="Google" id="ProtNLM"/>
    </source>
</evidence>
<sequence>MKITEYSINRKVTTAMLALIIVVFGSIAFTRLGLDFFPDVEFPTVSVITVYAGASPEDIENTVTRPLEQIINSVSRVKKVNSITSEGLSIIMVEFEWGTNLDFAAQDVRDQISFFQSSLPEAATDSLVVKFNLVQFPIMIGGITSDLPIVELKELVEERIAPKLQRVDGVASFRVYSTEVREIVVDIDKAALEFRNI</sequence>
<reference evidence="2" key="1">
    <citation type="journal article" date="2014" name="Front. Microbiol.">
        <title>High frequency of phylogenetically diverse reductive dehalogenase-homologous genes in deep subseafloor sedimentary metagenomes.</title>
        <authorList>
            <person name="Kawai M."/>
            <person name="Futagami T."/>
            <person name="Toyoda A."/>
            <person name="Takaki Y."/>
            <person name="Nishi S."/>
            <person name="Hori S."/>
            <person name="Arai W."/>
            <person name="Tsubouchi T."/>
            <person name="Morono Y."/>
            <person name="Uchiyama I."/>
            <person name="Ito T."/>
            <person name="Fujiyama A."/>
            <person name="Inagaki F."/>
            <person name="Takami H."/>
        </authorList>
    </citation>
    <scope>NUCLEOTIDE SEQUENCE</scope>
    <source>
        <strain evidence="2">Expedition CK06-06</strain>
    </source>
</reference>
<name>X0XB90_9ZZZZ</name>
<dbReference type="Gene3D" id="1.20.1640.10">
    <property type="entry name" value="Multidrug efflux transporter AcrB transmembrane domain"/>
    <property type="match status" value="1"/>
</dbReference>
<dbReference type="PANTHER" id="PTHR32063">
    <property type="match status" value="1"/>
</dbReference>
<dbReference type="InterPro" id="IPR001036">
    <property type="entry name" value="Acrflvin-R"/>
</dbReference>
<dbReference type="Gene3D" id="3.30.70.1320">
    <property type="entry name" value="Multidrug efflux transporter AcrB pore domain like"/>
    <property type="match status" value="1"/>
</dbReference>
<dbReference type="Pfam" id="PF00873">
    <property type="entry name" value="ACR_tran"/>
    <property type="match status" value="1"/>
</dbReference>
<feature type="transmembrane region" description="Helical" evidence="1">
    <location>
        <begin position="12"/>
        <end position="34"/>
    </location>
</feature>
<feature type="non-terminal residue" evidence="2">
    <location>
        <position position="197"/>
    </location>
</feature>